<accession>X1UVU1</accession>
<dbReference type="InterPro" id="IPR038071">
    <property type="entry name" value="UROD/MetE-like_sf"/>
</dbReference>
<dbReference type="GO" id="GO:0004853">
    <property type="term" value="F:uroporphyrinogen decarboxylase activity"/>
    <property type="evidence" value="ECO:0007669"/>
    <property type="project" value="InterPro"/>
</dbReference>
<comment type="caution">
    <text evidence="2">The sequence shown here is derived from an EMBL/GenBank/DDBJ whole genome shotgun (WGS) entry which is preliminary data.</text>
</comment>
<feature type="domain" description="Uroporphyrinogen decarboxylase (URO-D)" evidence="1">
    <location>
        <begin position="12"/>
        <end position="148"/>
    </location>
</feature>
<name>X1UVU1_9ZZZZ</name>
<dbReference type="Pfam" id="PF01208">
    <property type="entry name" value="URO-D"/>
    <property type="match status" value="1"/>
</dbReference>
<dbReference type="InterPro" id="IPR000257">
    <property type="entry name" value="Uroporphyrinogen_deCOase"/>
</dbReference>
<evidence type="ECO:0000259" key="1">
    <source>
        <dbReference type="Pfam" id="PF01208"/>
    </source>
</evidence>
<dbReference type="GO" id="GO:0006779">
    <property type="term" value="P:porphyrin-containing compound biosynthetic process"/>
    <property type="evidence" value="ECO:0007669"/>
    <property type="project" value="InterPro"/>
</dbReference>
<dbReference type="SUPFAM" id="SSF51726">
    <property type="entry name" value="UROD/MetE-like"/>
    <property type="match status" value="1"/>
</dbReference>
<dbReference type="AlphaFoldDB" id="X1UVU1"/>
<organism evidence="2">
    <name type="scientific">marine sediment metagenome</name>
    <dbReference type="NCBI Taxonomy" id="412755"/>
    <lineage>
        <taxon>unclassified sequences</taxon>
        <taxon>metagenomes</taxon>
        <taxon>ecological metagenomes</taxon>
    </lineage>
</organism>
<protein>
    <recommendedName>
        <fullName evidence="1">Uroporphyrinogen decarboxylase (URO-D) domain-containing protein</fullName>
    </recommendedName>
</protein>
<proteinExistence type="predicted"/>
<feature type="non-terminal residue" evidence="2">
    <location>
        <position position="1"/>
    </location>
</feature>
<reference evidence="2" key="1">
    <citation type="journal article" date="2014" name="Front. Microbiol.">
        <title>High frequency of phylogenetically diverse reductive dehalogenase-homologous genes in deep subseafloor sedimentary metagenomes.</title>
        <authorList>
            <person name="Kawai M."/>
            <person name="Futagami T."/>
            <person name="Toyoda A."/>
            <person name="Takaki Y."/>
            <person name="Nishi S."/>
            <person name="Hori S."/>
            <person name="Arai W."/>
            <person name="Tsubouchi T."/>
            <person name="Morono Y."/>
            <person name="Uchiyama I."/>
            <person name="Ito T."/>
            <person name="Fujiyama A."/>
            <person name="Inagaki F."/>
            <person name="Takami H."/>
        </authorList>
    </citation>
    <scope>NUCLEOTIDE SEQUENCE</scope>
    <source>
        <strain evidence="2">Expedition CK06-06</strain>
    </source>
</reference>
<evidence type="ECO:0000313" key="2">
    <source>
        <dbReference type="EMBL" id="GAJ07737.1"/>
    </source>
</evidence>
<gene>
    <name evidence="2" type="ORF">S12H4_52405</name>
</gene>
<sequence>FFSDDWGSQKGLLISPNLWNEIFRPLYKKLFTYIHNLELDICLHSCGNVIDIIESLREEGLDIIHPIQPGIMNPKITSKICKEIELCVMSGIDVQFHLDNFSGKKLIRQVLNTIETFNGKSGGFILAYTNLVPPEKDISDIEELYKEIYSIYRDRK</sequence>
<dbReference type="EMBL" id="BARW01033250">
    <property type="protein sequence ID" value="GAJ07737.1"/>
    <property type="molecule type" value="Genomic_DNA"/>
</dbReference>
<dbReference type="Gene3D" id="3.20.20.210">
    <property type="match status" value="1"/>
</dbReference>